<gene>
    <name evidence="1" type="ORF">H9882_02085</name>
</gene>
<dbReference type="AlphaFoldDB" id="A0A948WRF7"/>
<dbReference type="Proteomes" id="UP000713596">
    <property type="component" value="Unassembled WGS sequence"/>
</dbReference>
<sequence length="52" mass="5720">MAKWAHSQIQLNPLYGKEAVCFDGVLPPVGVKKHCARMALKDLGELPEDEGK</sequence>
<protein>
    <submittedName>
        <fullName evidence="1">Uncharacterized protein</fullName>
    </submittedName>
</protein>
<evidence type="ECO:0000313" key="2">
    <source>
        <dbReference type="Proteomes" id="UP000713596"/>
    </source>
</evidence>
<name>A0A948WRF7_9FIRM</name>
<dbReference type="EMBL" id="JAHLFP010000015">
    <property type="protein sequence ID" value="MBU3805676.1"/>
    <property type="molecule type" value="Genomic_DNA"/>
</dbReference>
<organism evidence="1 2">
    <name type="scientific">Candidatus Allofournierella pullistercoris</name>
    <dbReference type="NCBI Taxonomy" id="2838597"/>
    <lineage>
        <taxon>Bacteria</taxon>
        <taxon>Bacillati</taxon>
        <taxon>Bacillota</taxon>
        <taxon>Clostridia</taxon>
        <taxon>Eubacteriales</taxon>
        <taxon>Oscillospiraceae</taxon>
        <taxon>Allofournierella</taxon>
    </lineage>
</organism>
<evidence type="ECO:0000313" key="1">
    <source>
        <dbReference type="EMBL" id="MBU3805676.1"/>
    </source>
</evidence>
<reference evidence="1" key="1">
    <citation type="journal article" date="2021" name="PeerJ">
        <title>Extensive microbial diversity within the chicken gut microbiome revealed by metagenomics and culture.</title>
        <authorList>
            <person name="Gilroy R."/>
            <person name="Ravi A."/>
            <person name="Getino M."/>
            <person name="Pursley I."/>
            <person name="Horton D.L."/>
            <person name="Alikhan N.F."/>
            <person name="Baker D."/>
            <person name="Gharbi K."/>
            <person name="Hall N."/>
            <person name="Watson M."/>
            <person name="Adriaenssens E.M."/>
            <person name="Foster-Nyarko E."/>
            <person name="Jarju S."/>
            <person name="Secka A."/>
            <person name="Antonio M."/>
            <person name="Oren A."/>
            <person name="Chaudhuri R.R."/>
            <person name="La Ragione R."/>
            <person name="Hildebrand F."/>
            <person name="Pallen M.J."/>
        </authorList>
    </citation>
    <scope>NUCLEOTIDE SEQUENCE</scope>
    <source>
        <strain evidence="1">B5_2728</strain>
    </source>
</reference>
<comment type="caution">
    <text evidence="1">The sequence shown here is derived from an EMBL/GenBank/DDBJ whole genome shotgun (WGS) entry which is preliminary data.</text>
</comment>
<accession>A0A948WRF7</accession>
<reference evidence="1" key="2">
    <citation type="submission" date="2021-04" db="EMBL/GenBank/DDBJ databases">
        <authorList>
            <person name="Gilroy R."/>
        </authorList>
    </citation>
    <scope>NUCLEOTIDE SEQUENCE</scope>
    <source>
        <strain evidence="1">B5_2728</strain>
    </source>
</reference>
<proteinExistence type="predicted"/>